<dbReference type="InterPro" id="IPR001452">
    <property type="entry name" value="SH3_domain"/>
</dbReference>
<comment type="caution">
    <text evidence="5">The sequence shown here is derived from an EMBL/GenBank/DDBJ whole genome shotgun (WGS) entry which is preliminary data.</text>
</comment>
<dbReference type="InterPro" id="IPR036028">
    <property type="entry name" value="SH3-like_dom_sf"/>
</dbReference>
<evidence type="ECO:0000256" key="1">
    <source>
        <dbReference type="ARBA" id="ARBA00022443"/>
    </source>
</evidence>
<keyword evidence="1 2" id="KW-0728">SH3 domain</keyword>
<evidence type="ECO:0000313" key="6">
    <source>
        <dbReference type="Proteomes" id="UP001352852"/>
    </source>
</evidence>
<dbReference type="SMART" id="SM00326">
    <property type="entry name" value="SH3"/>
    <property type="match status" value="1"/>
</dbReference>
<protein>
    <recommendedName>
        <fullName evidence="4">SH3 domain-containing protein</fullName>
    </recommendedName>
</protein>
<dbReference type="Pfam" id="PF14604">
    <property type="entry name" value="SH3_9"/>
    <property type="match status" value="1"/>
</dbReference>
<evidence type="ECO:0000313" key="5">
    <source>
        <dbReference type="EMBL" id="MED6283867.1"/>
    </source>
</evidence>
<dbReference type="SUPFAM" id="SSF50044">
    <property type="entry name" value="SH3-domain"/>
    <property type="match status" value="1"/>
</dbReference>
<feature type="region of interest" description="Disordered" evidence="3">
    <location>
        <begin position="1"/>
        <end position="78"/>
    </location>
</feature>
<dbReference type="Proteomes" id="UP001352852">
    <property type="component" value="Unassembled WGS sequence"/>
</dbReference>
<sequence length="131" mass="13783">MGSNESVSSQSSSASTSELPIEKADHPTLTTSLSSGSNSKSPLVPLSASRASGDNQPAATTAATNKEKQEQSVTGRKAKAVYPCEAEHESELSFQVGAIFSNVTPSREPGWLEGELDGKRGLIPENYVEML</sequence>
<accession>A0ABU7E9S3</accession>
<dbReference type="PANTHER" id="PTHR12552:SF5">
    <property type="entry name" value="RHO GTPASE-ACTIVATING PROTEIN 10"/>
    <property type="match status" value="1"/>
</dbReference>
<dbReference type="PROSITE" id="PS50002">
    <property type="entry name" value="SH3"/>
    <property type="match status" value="1"/>
</dbReference>
<dbReference type="PRINTS" id="PR00452">
    <property type="entry name" value="SH3DOMAIN"/>
</dbReference>
<keyword evidence="6" id="KW-1185">Reference proteome</keyword>
<dbReference type="PANTHER" id="PTHR12552">
    <property type="entry name" value="OLIGOPHRENIN 1"/>
    <property type="match status" value="1"/>
</dbReference>
<evidence type="ECO:0000256" key="2">
    <source>
        <dbReference type="PROSITE-ProRule" id="PRU00192"/>
    </source>
</evidence>
<gene>
    <name evidence="5" type="ORF">CHARACLAT_013438</name>
</gene>
<evidence type="ECO:0000259" key="4">
    <source>
        <dbReference type="PROSITE" id="PS50002"/>
    </source>
</evidence>
<dbReference type="Gene3D" id="2.30.30.40">
    <property type="entry name" value="SH3 Domains"/>
    <property type="match status" value="1"/>
</dbReference>
<dbReference type="InterPro" id="IPR047234">
    <property type="entry name" value="GRAF_fam"/>
</dbReference>
<feature type="domain" description="SH3" evidence="4">
    <location>
        <begin position="73"/>
        <end position="131"/>
    </location>
</feature>
<feature type="compositionally biased region" description="Polar residues" evidence="3">
    <location>
        <begin position="49"/>
        <end position="64"/>
    </location>
</feature>
<organism evidence="5 6">
    <name type="scientific">Characodon lateralis</name>
    <dbReference type="NCBI Taxonomy" id="208331"/>
    <lineage>
        <taxon>Eukaryota</taxon>
        <taxon>Metazoa</taxon>
        <taxon>Chordata</taxon>
        <taxon>Craniata</taxon>
        <taxon>Vertebrata</taxon>
        <taxon>Euteleostomi</taxon>
        <taxon>Actinopterygii</taxon>
        <taxon>Neopterygii</taxon>
        <taxon>Teleostei</taxon>
        <taxon>Neoteleostei</taxon>
        <taxon>Acanthomorphata</taxon>
        <taxon>Ovalentaria</taxon>
        <taxon>Atherinomorphae</taxon>
        <taxon>Cyprinodontiformes</taxon>
        <taxon>Goodeidae</taxon>
        <taxon>Characodon</taxon>
    </lineage>
</organism>
<feature type="compositionally biased region" description="Low complexity" evidence="3">
    <location>
        <begin position="1"/>
        <end position="17"/>
    </location>
</feature>
<proteinExistence type="predicted"/>
<reference evidence="5 6" key="1">
    <citation type="submission" date="2021-06" db="EMBL/GenBank/DDBJ databases">
        <authorList>
            <person name="Palmer J.M."/>
        </authorList>
    </citation>
    <scope>NUCLEOTIDE SEQUENCE [LARGE SCALE GENOMIC DNA]</scope>
    <source>
        <strain evidence="5 6">CL_MEX2019</strain>
        <tissue evidence="5">Muscle</tissue>
    </source>
</reference>
<feature type="compositionally biased region" description="Low complexity" evidence="3">
    <location>
        <begin position="27"/>
        <end position="45"/>
    </location>
</feature>
<dbReference type="EMBL" id="JAHUTJ010050152">
    <property type="protein sequence ID" value="MED6283867.1"/>
    <property type="molecule type" value="Genomic_DNA"/>
</dbReference>
<evidence type="ECO:0000256" key="3">
    <source>
        <dbReference type="SAM" id="MobiDB-lite"/>
    </source>
</evidence>
<name>A0ABU7E9S3_9TELE</name>